<sequence length="42" mass="4737">MCTMRVGSIPMVLLIFGKKCKTNLQVNETDNNPQSQKTKPNK</sequence>
<name>A0A2P2QFQ8_RHIMU</name>
<proteinExistence type="predicted"/>
<accession>A0A2P2QFQ8</accession>
<dbReference type="EMBL" id="GGEC01085240">
    <property type="protein sequence ID" value="MBX65724.1"/>
    <property type="molecule type" value="Transcribed_RNA"/>
</dbReference>
<dbReference type="AlphaFoldDB" id="A0A2P2QFQ8"/>
<evidence type="ECO:0000313" key="1">
    <source>
        <dbReference type="EMBL" id="MBX65724.1"/>
    </source>
</evidence>
<organism evidence="1">
    <name type="scientific">Rhizophora mucronata</name>
    <name type="common">Asiatic mangrove</name>
    <dbReference type="NCBI Taxonomy" id="61149"/>
    <lineage>
        <taxon>Eukaryota</taxon>
        <taxon>Viridiplantae</taxon>
        <taxon>Streptophyta</taxon>
        <taxon>Embryophyta</taxon>
        <taxon>Tracheophyta</taxon>
        <taxon>Spermatophyta</taxon>
        <taxon>Magnoliopsida</taxon>
        <taxon>eudicotyledons</taxon>
        <taxon>Gunneridae</taxon>
        <taxon>Pentapetalae</taxon>
        <taxon>rosids</taxon>
        <taxon>fabids</taxon>
        <taxon>Malpighiales</taxon>
        <taxon>Rhizophoraceae</taxon>
        <taxon>Rhizophora</taxon>
    </lineage>
</organism>
<reference evidence="1" key="1">
    <citation type="submission" date="2018-02" db="EMBL/GenBank/DDBJ databases">
        <title>Rhizophora mucronata_Transcriptome.</title>
        <authorList>
            <person name="Meera S.P."/>
            <person name="Sreeshan A."/>
            <person name="Augustine A."/>
        </authorList>
    </citation>
    <scope>NUCLEOTIDE SEQUENCE</scope>
    <source>
        <tissue evidence="1">Leaf</tissue>
    </source>
</reference>
<protein>
    <submittedName>
        <fullName evidence="1">Uncharacterized protein</fullName>
    </submittedName>
</protein>